<evidence type="ECO:0000313" key="3">
    <source>
        <dbReference type="Proteomes" id="UP000317178"/>
    </source>
</evidence>
<keyword evidence="2" id="KW-0648">Protein biosynthesis</keyword>
<dbReference type="GO" id="GO:0006260">
    <property type="term" value="P:DNA replication"/>
    <property type="evidence" value="ECO:0007669"/>
    <property type="project" value="InterPro"/>
</dbReference>
<dbReference type="Proteomes" id="UP000317178">
    <property type="component" value="Chromosome"/>
</dbReference>
<proteinExistence type="predicted"/>
<keyword evidence="2" id="KW-0396">Initiation factor</keyword>
<name>A0A518CKV4_9PLAN</name>
<gene>
    <name evidence="2" type="ORF">Pla110_15330</name>
</gene>
<dbReference type="AlphaFoldDB" id="A0A518CKV4"/>
<dbReference type="GO" id="GO:0003743">
    <property type="term" value="F:translation initiation factor activity"/>
    <property type="evidence" value="ECO:0007669"/>
    <property type="project" value="UniProtKB-KW"/>
</dbReference>
<evidence type="ECO:0000256" key="1">
    <source>
        <dbReference type="SAM" id="MobiDB-lite"/>
    </source>
</evidence>
<reference evidence="2 3" key="1">
    <citation type="submission" date="2019-02" db="EMBL/GenBank/DDBJ databases">
        <title>Deep-cultivation of Planctomycetes and their phenomic and genomic characterization uncovers novel biology.</title>
        <authorList>
            <person name="Wiegand S."/>
            <person name="Jogler M."/>
            <person name="Boedeker C."/>
            <person name="Pinto D."/>
            <person name="Vollmers J."/>
            <person name="Rivas-Marin E."/>
            <person name="Kohn T."/>
            <person name="Peeters S.H."/>
            <person name="Heuer A."/>
            <person name="Rast P."/>
            <person name="Oberbeckmann S."/>
            <person name="Bunk B."/>
            <person name="Jeske O."/>
            <person name="Meyerdierks A."/>
            <person name="Storesund J.E."/>
            <person name="Kallscheuer N."/>
            <person name="Luecker S."/>
            <person name="Lage O.M."/>
            <person name="Pohl T."/>
            <person name="Merkel B.J."/>
            <person name="Hornburger P."/>
            <person name="Mueller R.-W."/>
            <person name="Bruemmer F."/>
            <person name="Labrenz M."/>
            <person name="Spormann A.M."/>
            <person name="Op den Camp H."/>
            <person name="Overmann J."/>
            <person name="Amann R."/>
            <person name="Jetten M.S.M."/>
            <person name="Mascher T."/>
            <person name="Medema M.H."/>
            <person name="Devos D.P."/>
            <person name="Kaster A.-K."/>
            <person name="Ovreas L."/>
            <person name="Rohde M."/>
            <person name="Galperin M.Y."/>
            <person name="Jogler C."/>
        </authorList>
    </citation>
    <scope>NUCLEOTIDE SEQUENCE [LARGE SCALE GENOMIC DNA]</scope>
    <source>
        <strain evidence="2 3">Pla110</strain>
    </source>
</reference>
<feature type="compositionally biased region" description="Basic and acidic residues" evidence="1">
    <location>
        <begin position="9"/>
        <end position="23"/>
    </location>
</feature>
<dbReference type="KEGG" id="plon:Pla110_15330"/>
<keyword evidence="3" id="KW-1185">Reference proteome</keyword>
<protein>
    <submittedName>
        <fullName evidence="2">Replication initiation factor</fullName>
    </submittedName>
</protein>
<feature type="region of interest" description="Disordered" evidence="1">
    <location>
        <begin position="1"/>
        <end position="23"/>
    </location>
</feature>
<sequence length="472" mass="53747">MSASKKSREKSYHFHPEDCFCPDCLREISPKLASESERAAPGSGGANEPAPEYLACLPYIPEKGAESSNTAPSTLQSPLLAFNDSPLETGGFDWLGLSCHGSFEKRYWEKLRSLLDRAQEASQSDDFENSMVTLTDEIEIEVLPSGTGRGYAYCRWQFNYRGITFGVADQQTSDTGDPKISRRNLAIQITSLPLMMWGELHLYDELRNIFLALGYCPSSINPSRVDFCVDLVDTHVREFVDAVNGDCYVSRTRKNDVIRDRKEPQTIQFGTRGASTKLRIYDKIEETKNHQAKYELLVENRWGKHPDSELGATRVEFEVRRNSLLNQHGINDFKDLMEKRNDLSHYLCYLYFRLTEFAVDPNHTERGGVSPLWMKVIAAFDAWTGPTIKERDKREKIGGDVERLVKQGVGCFKSALAYLGKLPNTPVEVQFELNLLLQEYYQPMIKDIPKIRKKIEARHPYMILTQGKTKAA</sequence>
<evidence type="ECO:0000313" key="2">
    <source>
        <dbReference type="EMBL" id="QDU79814.1"/>
    </source>
</evidence>
<organism evidence="2 3">
    <name type="scientific">Polystyrenella longa</name>
    <dbReference type="NCBI Taxonomy" id="2528007"/>
    <lineage>
        <taxon>Bacteria</taxon>
        <taxon>Pseudomonadati</taxon>
        <taxon>Planctomycetota</taxon>
        <taxon>Planctomycetia</taxon>
        <taxon>Planctomycetales</taxon>
        <taxon>Planctomycetaceae</taxon>
        <taxon>Polystyrenella</taxon>
    </lineage>
</organism>
<accession>A0A518CKV4</accession>
<dbReference type="EMBL" id="CP036281">
    <property type="protein sequence ID" value="QDU79814.1"/>
    <property type="molecule type" value="Genomic_DNA"/>
</dbReference>